<dbReference type="Proteomes" id="UP001251528">
    <property type="component" value="Unassembled WGS sequence"/>
</dbReference>
<evidence type="ECO:0000313" key="2">
    <source>
        <dbReference type="Proteomes" id="UP001251528"/>
    </source>
</evidence>
<name>A0AAJ0CS93_9HYPO</name>
<comment type="caution">
    <text evidence="1">The sequence shown here is derived from an EMBL/GenBank/DDBJ whole genome shotgun (WGS) entry which is preliminary data.</text>
</comment>
<organism evidence="1 2">
    <name type="scientific">Conoideocrella luteorostrata</name>
    <dbReference type="NCBI Taxonomy" id="1105319"/>
    <lineage>
        <taxon>Eukaryota</taxon>
        <taxon>Fungi</taxon>
        <taxon>Dikarya</taxon>
        <taxon>Ascomycota</taxon>
        <taxon>Pezizomycotina</taxon>
        <taxon>Sordariomycetes</taxon>
        <taxon>Hypocreomycetidae</taxon>
        <taxon>Hypocreales</taxon>
        <taxon>Clavicipitaceae</taxon>
        <taxon>Conoideocrella</taxon>
    </lineage>
</organism>
<protein>
    <submittedName>
        <fullName evidence="1">Uncharacterized protein</fullName>
    </submittedName>
</protein>
<evidence type="ECO:0000313" key="1">
    <source>
        <dbReference type="EMBL" id="KAK2599126.1"/>
    </source>
</evidence>
<dbReference type="AlphaFoldDB" id="A0AAJ0CS93"/>
<proteinExistence type="predicted"/>
<dbReference type="EMBL" id="JASWJB010000089">
    <property type="protein sequence ID" value="KAK2599126.1"/>
    <property type="molecule type" value="Genomic_DNA"/>
</dbReference>
<reference evidence="1" key="1">
    <citation type="submission" date="2023-06" db="EMBL/GenBank/DDBJ databases">
        <title>Conoideocrella luteorostrata (Hypocreales: Clavicipitaceae), a potential biocontrol fungus for elongate hemlock scale in United States Christmas tree production areas.</title>
        <authorList>
            <person name="Barrett H."/>
            <person name="Lovett B."/>
            <person name="Macias A.M."/>
            <person name="Stajich J.E."/>
            <person name="Kasson M.T."/>
        </authorList>
    </citation>
    <scope>NUCLEOTIDE SEQUENCE</scope>
    <source>
        <strain evidence="1">ARSEF 14590</strain>
    </source>
</reference>
<sequence>MLAEDPEVRSSADYCHDEALKLITDTQYHEAVDDDYNLTTPKHVMPNAESAMKSHDEDSEAATLRPVILSTALDTPETPVRKTVEGTYVDKSHFADCNSAVNEWERSEASDLDTQPGQAKATFFALRPESMVSEPLWNHESSHVVSRVSKHEDEAIKIRAGETWTETPLQQRDISFPGRHYSGRKSRPSSLLCIIAPRLHAPDERKSYYMQLIYT</sequence>
<gene>
    <name evidence="1" type="ORF">QQS21_005387</name>
</gene>
<accession>A0AAJ0CS93</accession>
<keyword evidence="2" id="KW-1185">Reference proteome</keyword>